<keyword evidence="1" id="KW-0472">Membrane</keyword>
<keyword evidence="3" id="KW-1185">Reference proteome</keyword>
<evidence type="ECO:0000313" key="2">
    <source>
        <dbReference type="EMBL" id="KIH58884.1"/>
    </source>
</evidence>
<keyword evidence="1" id="KW-1133">Transmembrane helix</keyword>
<dbReference type="OrthoDB" id="5844120at2759"/>
<dbReference type="AlphaFoldDB" id="A0A0C2GJ67"/>
<accession>A0A0C2GJ67</accession>
<feature type="transmembrane region" description="Helical" evidence="1">
    <location>
        <begin position="6"/>
        <end position="30"/>
    </location>
</feature>
<evidence type="ECO:0000256" key="1">
    <source>
        <dbReference type="SAM" id="Phobius"/>
    </source>
</evidence>
<dbReference type="Proteomes" id="UP000054047">
    <property type="component" value="Unassembled WGS sequence"/>
</dbReference>
<name>A0A0C2GJ67_9BILA</name>
<sequence>MAVFKTIIGCYVLSDLACYICLIIAVLVFFTTNLSKGPSHVIFWVHRSERWYPLLHMRSAPVHIYAPALLGRSAKFHRTGEGDSQTSTFIFLFYP</sequence>
<reference evidence="2 3" key="1">
    <citation type="submission" date="2013-12" db="EMBL/GenBank/DDBJ databases">
        <title>Draft genome of the parsitic nematode Ancylostoma duodenale.</title>
        <authorList>
            <person name="Mitreva M."/>
        </authorList>
    </citation>
    <scope>NUCLEOTIDE SEQUENCE [LARGE SCALE GENOMIC DNA]</scope>
    <source>
        <strain evidence="2 3">Zhejiang</strain>
    </source>
</reference>
<gene>
    <name evidence="2" type="ORF">ANCDUO_10901</name>
</gene>
<organism evidence="2 3">
    <name type="scientific">Ancylostoma duodenale</name>
    <dbReference type="NCBI Taxonomy" id="51022"/>
    <lineage>
        <taxon>Eukaryota</taxon>
        <taxon>Metazoa</taxon>
        <taxon>Ecdysozoa</taxon>
        <taxon>Nematoda</taxon>
        <taxon>Chromadorea</taxon>
        <taxon>Rhabditida</taxon>
        <taxon>Rhabditina</taxon>
        <taxon>Rhabditomorpha</taxon>
        <taxon>Strongyloidea</taxon>
        <taxon>Ancylostomatidae</taxon>
        <taxon>Ancylostomatinae</taxon>
        <taxon>Ancylostoma</taxon>
    </lineage>
</organism>
<proteinExistence type="predicted"/>
<evidence type="ECO:0000313" key="3">
    <source>
        <dbReference type="Proteomes" id="UP000054047"/>
    </source>
</evidence>
<protein>
    <submittedName>
        <fullName evidence="2">Uncharacterized protein</fullName>
    </submittedName>
</protein>
<keyword evidence="1" id="KW-0812">Transmembrane</keyword>
<dbReference type="EMBL" id="KN732606">
    <property type="protein sequence ID" value="KIH58884.1"/>
    <property type="molecule type" value="Genomic_DNA"/>
</dbReference>